<dbReference type="Proteomes" id="UP000228596">
    <property type="component" value="Unassembled WGS sequence"/>
</dbReference>
<feature type="non-terminal residue" evidence="2">
    <location>
        <position position="114"/>
    </location>
</feature>
<protein>
    <recommendedName>
        <fullName evidence="4">Ig-like domain-containing protein</fullName>
    </recommendedName>
</protein>
<feature type="signal peptide" evidence="1">
    <location>
        <begin position="1"/>
        <end position="25"/>
    </location>
</feature>
<name>A0A2M6WWX9_9BACT</name>
<dbReference type="EMBL" id="PEZV01000021">
    <property type="protein sequence ID" value="PIT97303.1"/>
    <property type="molecule type" value="Genomic_DNA"/>
</dbReference>
<evidence type="ECO:0008006" key="4">
    <source>
        <dbReference type="Google" id="ProtNLM"/>
    </source>
</evidence>
<evidence type="ECO:0000313" key="3">
    <source>
        <dbReference type="Proteomes" id="UP000228596"/>
    </source>
</evidence>
<organism evidence="2 3">
    <name type="scientific">Candidatus Berkelbacteria bacterium CG10_big_fil_rev_8_21_14_0_10_41_12</name>
    <dbReference type="NCBI Taxonomy" id="1974513"/>
    <lineage>
        <taxon>Bacteria</taxon>
        <taxon>Candidatus Berkelbacteria</taxon>
    </lineage>
</organism>
<feature type="chain" id="PRO_5014999293" description="Ig-like domain-containing protein" evidence="1">
    <location>
        <begin position="26"/>
        <end position="114"/>
    </location>
</feature>
<proteinExistence type="predicted"/>
<accession>A0A2M6WWX9</accession>
<gene>
    <name evidence="2" type="ORF">COT77_02170</name>
</gene>
<sequence length="114" mass="12381">MQIHFLKNKILFIALVLLLPSFSFAQTEGDVSLTLKPENPGPNSSVTATIQSFSVDLNKAKISWLVNGKTIATGTGKINFDFTTGQSNTKTNLEIQIETTNNVKIDKKIVLDGG</sequence>
<evidence type="ECO:0000256" key="1">
    <source>
        <dbReference type="SAM" id="SignalP"/>
    </source>
</evidence>
<keyword evidence="1" id="KW-0732">Signal</keyword>
<dbReference type="AlphaFoldDB" id="A0A2M6WWX9"/>
<comment type="caution">
    <text evidence="2">The sequence shown here is derived from an EMBL/GenBank/DDBJ whole genome shotgun (WGS) entry which is preliminary data.</text>
</comment>
<evidence type="ECO:0000313" key="2">
    <source>
        <dbReference type="EMBL" id="PIT97303.1"/>
    </source>
</evidence>
<reference evidence="3" key="1">
    <citation type="submission" date="2017-09" db="EMBL/GenBank/DDBJ databases">
        <title>Depth-based differentiation of microbial function through sediment-hosted aquifers and enrichment of novel symbionts in the deep terrestrial subsurface.</title>
        <authorList>
            <person name="Probst A.J."/>
            <person name="Ladd B."/>
            <person name="Jarett J.K."/>
            <person name="Geller-Mcgrath D.E."/>
            <person name="Sieber C.M.K."/>
            <person name="Emerson J.B."/>
            <person name="Anantharaman K."/>
            <person name="Thomas B.C."/>
            <person name="Malmstrom R."/>
            <person name="Stieglmeier M."/>
            <person name="Klingl A."/>
            <person name="Woyke T."/>
            <person name="Ryan C.M."/>
            <person name="Banfield J.F."/>
        </authorList>
    </citation>
    <scope>NUCLEOTIDE SEQUENCE [LARGE SCALE GENOMIC DNA]</scope>
</reference>